<dbReference type="Gramene" id="PAN32603">
    <property type="protein sequence ID" value="PAN32603"/>
    <property type="gene ID" value="PAHAL_5G499400"/>
</dbReference>
<sequence>MLPSRAYAPGSRNAGSVWAWHGNARRADWPHGQGSGVGAHVRSKRRLVDWWRPGGCPVSCVHEHGELGKERRSPDKWTAKVLLIQAARRDEVWWCPALSPAQSTEPPKVQVLYLPFL</sequence>
<protein>
    <submittedName>
        <fullName evidence="1">Uncharacterized protein</fullName>
    </submittedName>
</protein>
<dbReference type="EMBL" id="CM008050">
    <property type="protein sequence ID" value="PAN32603.1"/>
    <property type="molecule type" value="Genomic_DNA"/>
</dbReference>
<dbReference type="AlphaFoldDB" id="A0A2S3HYD3"/>
<gene>
    <name evidence="1" type="ORF">PAHAL_5G499400</name>
</gene>
<dbReference type="Proteomes" id="UP000243499">
    <property type="component" value="Chromosome 5"/>
</dbReference>
<name>A0A2S3HYD3_9POAL</name>
<reference evidence="1" key="1">
    <citation type="submission" date="2018-04" db="EMBL/GenBank/DDBJ databases">
        <title>WGS assembly of Panicum hallii.</title>
        <authorList>
            <person name="Lovell J."/>
            <person name="Jenkins J."/>
            <person name="Lowry D."/>
            <person name="Mamidi S."/>
            <person name="Sreedasyam A."/>
            <person name="Weng X."/>
            <person name="Barry K."/>
            <person name="Bonette J."/>
            <person name="Campitelli B."/>
            <person name="Daum C."/>
            <person name="Gordon S."/>
            <person name="Gould B."/>
            <person name="Lipzen A."/>
            <person name="Macqueen A."/>
            <person name="Palacio-Mejia J."/>
            <person name="Plott C."/>
            <person name="Shakirov E."/>
            <person name="Shu S."/>
            <person name="Yoshinaga Y."/>
            <person name="Zane M."/>
            <person name="Rokhsar D."/>
            <person name="Grimwood J."/>
            <person name="Schmutz J."/>
            <person name="Juenger T."/>
        </authorList>
    </citation>
    <scope>NUCLEOTIDE SEQUENCE [LARGE SCALE GENOMIC DNA]</scope>
    <source>
        <strain evidence="1">FIL2</strain>
    </source>
</reference>
<evidence type="ECO:0000313" key="1">
    <source>
        <dbReference type="EMBL" id="PAN32603.1"/>
    </source>
</evidence>
<accession>A0A2S3HYD3</accession>
<organism evidence="1">
    <name type="scientific">Panicum hallii</name>
    <dbReference type="NCBI Taxonomy" id="206008"/>
    <lineage>
        <taxon>Eukaryota</taxon>
        <taxon>Viridiplantae</taxon>
        <taxon>Streptophyta</taxon>
        <taxon>Embryophyta</taxon>
        <taxon>Tracheophyta</taxon>
        <taxon>Spermatophyta</taxon>
        <taxon>Magnoliopsida</taxon>
        <taxon>Liliopsida</taxon>
        <taxon>Poales</taxon>
        <taxon>Poaceae</taxon>
        <taxon>PACMAD clade</taxon>
        <taxon>Panicoideae</taxon>
        <taxon>Panicodae</taxon>
        <taxon>Paniceae</taxon>
        <taxon>Panicinae</taxon>
        <taxon>Panicum</taxon>
        <taxon>Panicum sect. Panicum</taxon>
    </lineage>
</organism>
<proteinExistence type="predicted"/>